<keyword evidence="2" id="KW-1185">Reference proteome</keyword>
<dbReference type="EMBL" id="AZFI01000061">
    <property type="protein sequence ID" value="KRM27817.1"/>
    <property type="molecule type" value="Genomic_DNA"/>
</dbReference>
<accession>A0ABR5PKW9</accession>
<name>A0ABR5PKW9_9LACO</name>
<evidence type="ECO:0000313" key="2">
    <source>
        <dbReference type="Proteomes" id="UP000051217"/>
    </source>
</evidence>
<comment type="caution">
    <text evidence="1">The sequence shown here is derived from an EMBL/GenBank/DDBJ whole genome shotgun (WGS) entry which is preliminary data.</text>
</comment>
<proteinExistence type="predicted"/>
<dbReference type="Proteomes" id="UP000051217">
    <property type="component" value="Unassembled WGS sequence"/>
</dbReference>
<evidence type="ECO:0000313" key="1">
    <source>
        <dbReference type="EMBL" id="KRM27817.1"/>
    </source>
</evidence>
<sequence>MNDQLGSKQLYTTASDMAQLTHYITSSSFVGEKYMHQGAIAKAGTAYTGRLTIDGSRLVSRADFAGYHNALAFTEDGKTGVVLLSNYQKDGSLSDTAKAILKLVQKND</sequence>
<gene>
    <name evidence="1" type="ORF">FC65_GL001863</name>
</gene>
<protein>
    <submittedName>
        <fullName evidence="1">Beta-lactamase class C-like penicillin binding protein</fullName>
    </submittedName>
</protein>
<reference evidence="1 2" key="1">
    <citation type="journal article" date="2015" name="Genome Announc.">
        <title>Expanding the biotechnology potential of lactobacilli through comparative genomics of 213 strains and associated genera.</title>
        <authorList>
            <person name="Sun Z."/>
            <person name="Harris H.M."/>
            <person name="McCann A."/>
            <person name="Guo C."/>
            <person name="Argimon S."/>
            <person name="Zhang W."/>
            <person name="Yang X."/>
            <person name="Jeffery I.B."/>
            <person name="Cooney J.C."/>
            <person name="Kagawa T.F."/>
            <person name="Liu W."/>
            <person name="Song Y."/>
            <person name="Salvetti E."/>
            <person name="Wrobel A."/>
            <person name="Rasinkangas P."/>
            <person name="Parkhill J."/>
            <person name="Rea M.C."/>
            <person name="O'Sullivan O."/>
            <person name="Ritari J."/>
            <person name="Douillard F.P."/>
            <person name="Paul Ross R."/>
            <person name="Yang R."/>
            <person name="Briner A.E."/>
            <person name="Felis G.E."/>
            <person name="de Vos W.M."/>
            <person name="Barrangou R."/>
            <person name="Klaenhammer T.R."/>
            <person name="Caufield P.W."/>
            <person name="Cui Y."/>
            <person name="Zhang H."/>
            <person name="O'Toole P.W."/>
        </authorList>
    </citation>
    <scope>NUCLEOTIDE SEQUENCE [LARGE SCALE GENOMIC DNA]</scope>
    <source>
        <strain evidence="1 2">DSM 15836</strain>
    </source>
</reference>
<organism evidence="1 2">
    <name type="scientific">Ligilactobacillus acidipiscis DSM 15836</name>
    <dbReference type="NCBI Taxonomy" id="1423716"/>
    <lineage>
        <taxon>Bacteria</taxon>
        <taxon>Bacillati</taxon>
        <taxon>Bacillota</taxon>
        <taxon>Bacilli</taxon>
        <taxon>Lactobacillales</taxon>
        <taxon>Lactobacillaceae</taxon>
        <taxon>Ligilactobacillus</taxon>
    </lineage>
</organism>